<feature type="coiled-coil region" evidence="1">
    <location>
        <begin position="66"/>
        <end position="93"/>
    </location>
</feature>
<evidence type="ECO:0000256" key="1">
    <source>
        <dbReference type="SAM" id="Coils"/>
    </source>
</evidence>
<dbReference type="OMA" id="AIMTRIN"/>
<reference evidence="2 3" key="1">
    <citation type="journal article" date="2014" name="Nat. Commun.">
        <title>Molecular traces of alternative social organization in a termite genome.</title>
        <authorList>
            <person name="Terrapon N."/>
            <person name="Li C."/>
            <person name="Robertson H.M."/>
            <person name="Ji L."/>
            <person name="Meng X."/>
            <person name="Booth W."/>
            <person name="Chen Z."/>
            <person name="Childers C.P."/>
            <person name="Glastad K.M."/>
            <person name="Gokhale K."/>
            <person name="Gowin J."/>
            <person name="Gronenberg W."/>
            <person name="Hermansen R.A."/>
            <person name="Hu H."/>
            <person name="Hunt B.G."/>
            <person name="Huylmans A.K."/>
            <person name="Khalil S.M."/>
            <person name="Mitchell R.D."/>
            <person name="Munoz-Torres M.C."/>
            <person name="Mustard J.A."/>
            <person name="Pan H."/>
            <person name="Reese J.T."/>
            <person name="Scharf M.E."/>
            <person name="Sun F."/>
            <person name="Vogel H."/>
            <person name="Xiao J."/>
            <person name="Yang W."/>
            <person name="Yang Z."/>
            <person name="Yang Z."/>
            <person name="Zhou J."/>
            <person name="Zhu J."/>
            <person name="Brent C.S."/>
            <person name="Elsik C.G."/>
            <person name="Goodisman M.A."/>
            <person name="Liberles D.A."/>
            <person name="Roe R.M."/>
            <person name="Vargo E.L."/>
            <person name="Vilcinskas A."/>
            <person name="Wang J."/>
            <person name="Bornberg-Bauer E."/>
            <person name="Korb J."/>
            <person name="Zhang G."/>
            <person name="Liebig J."/>
        </authorList>
    </citation>
    <scope>NUCLEOTIDE SEQUENCE [LARGE SCALE GENOMIC DNA]</scope>
    <source>
        <tissue evidence="2">Whole organism</tissue>
    </source>
</reference>
<protein>
    <recommendedName>
        <fullName evidence="4">CREB/ATF bZIP transcription factor</fullName>
    </recommendedName>
</protein>
<proteinExistence type="predicted"/>
<sequence>MAKWRCSDHLSGVWAAELSGHGEVSCGSFISKSENERKTEKLDFKKSGHVRKLPKCSSKNAIMTRINRLNYMMQSHQSEIARLSDENTKLKETLEGQSSLVCSLRKEVLYLKGVLANNKEIRMLLQSIQNTGLPVTTSISKHTLNNNTHSAPDHNYVHTGSDSSICSRFSDVVDGSSTTFTLDKKEQIYIKDDVALSLSMPHHDILDDTLLSPSDRNLYDTEFCDCYSVQPTTLDLPVTGFAAGDEPFMDVGVCLQVAKRRVSLEFCSTCSSSALSTWDDLDVIK</sequence>
<organism evidence="2 3">
    <name type="scientific">Zootermopsis nevadensis</name>
    <name type="common">Dampwood termite</name>
    <dbReference type="NCBI Taxonomy" id="136037"/>
    <lineage>
        <taxon>Eukaryota</taxon>
        <taxon>Metazoa</taxon>
        <taxon>Ecdysozoa</taxon>
        <taxon>Arthropoda</taxon>
        <taxon>Hexapoda</taxon>
        <taxon>Insecta</taxon>
        <taxon>Pterygota</taxon>
        <taxon>Neoptera</taxon>
        <taxon>Polyneoptera</taxon>
        <taxon>Dictyoptera</taxon>
        <taxon>Blattodea</taxon>
        <taxon>Blattoidea</taxon>
        <taxon>Termitoidae</taxon>
        <taxon>Termopsidae</taxon>
        <taxon>Zootermopsis</taxon>
    </lineage>
</organism>
<dbReference type="STRING" id="136037.A0A067R9E5"/>
<evidence type="ECO:0008006" key="4">
    <source>
        <dbReference type="Google" id="ProtNLM"/>
    </source>
</evidence>
<dbReference type="EMBL" id="KK852804">
    <property type="protein sequence ID" value="KDR16229.1"/>
    <property type="molecule type" value="Genomic_DNA"/>
</dbReference>
<accession>A0A067R9E5</accession>
<name>A0A067R9E5_ZOONE</name>
<evidence type="ECO:0000313" key="3">
    <source>
        <dbReference type="Proteomes" id="UP000027135"/>
    </source>
</evidence>
<dbReference type="Proteomes" id="UP000027135">
    <property type="component" value="Unassembled WGS sequence"/>
</dbReference>
<gene>
    <name evidence="2" type="ORF">L798_09646</name>
</gene>
<keyword evidence="1" id="KW-0175">Coiled coil</keyword>
<dbReference type="InParanoid" id="A0A067R9E5"/>
<keyword evidence="3" id="KW-1185">Reference proteome</keyword>
<evidence type="ECO:0000313" key="2">
    <source>
        <dbReference type="EMBL" id="KDR16229.1"/>
    </source>
</evidence>
<dbReference type="AlphaFoldDB" id="A0A067R9E5"/>